<dbReference type="AlphaFoldDB" id="A0A5J5HZ90"/>
<comment type="caution">
    <text evidence="2">The sequence shown here is derived from an EMBL/GenBank/DDBJ whole genome shotgun (WGS) entry which is preliminary data.</text>
</comment>
<dbReference type="RefSeq" id="WP_145986239.1">
    <property type="nucleotide sequence ID" value="NZ_JBNNIY010000010.1"/>
</dbReference>
<gene>
    <name evidence="2" type="ORF">F4U95_15005</name>
    <name evidence="1" type="ORF">F4U96_14880</name>
</gene>
<evidence type="ECO:0000313" key="4">
    <source>
        <dbReference type="Proteomes" id="UP000326364"/>
    </source>
</evidence>
<keyword evidence="4" id="KW-1185">Reference proteome</keyword>
<dbReference type="Proteomes" id="UP000326364">
    <property type="component" value="Unassembled WGS sequence"/>
</dbReference>
<dbReference type="Proteomes" id="UP000325933">
    <property type="component" value="Unassembled WGS sequence"/>
</dbReference>
<proteinExistence type="predicted"/>
<dbReference type="EMBL" id="VYQB01000011">
    <property type="protein sequence ID" value="KAA9014944.1"/>
    <property type="molecule type" value="Genomic_DNA"/>
</dbReference>
<accession>A0A5J5HZ90</accession>
<protein>
    <submittedName>
        <fullName evidence="2">Uncharacterized protein</fullName>
    </submittedName>
</protein>
<evidence type="ECO:0000313" key="1">
    <source>
        <dbReference type="EMBL" id="KAA9014944.1"/>
    </source>
</evidence>
<dbReference type="EMBL" id="VYQA01000011">
    <property type="protein sequence ID" value="KAA9027869.1"/>
    <property type="molecule type" value="Genomic_DNA"/>
</dbReference>
<organism evidence="2 3">
    <name type="scientific">Sphingobium limneticum</name>
    <dbReference type="NCBI Taxonomy" id="1007511"/>
    <lineage>
        <taxon>Bacteria</taxon>
        <taxon>Pseudomonadati</taxon>
        <taxon>Pseudomonadota</taxon>
        <taxon>Alphaproteobacteria</taxon>
        <taxon>Sphingomonadales</taxon>
        <taxon>Sphingomonadaceae</taxon>
        <taxon>Sphingobium</taxon>
    </lineage>
</organism>
<sequence length="74" mass="8168">MSSLAALADELICWRTGKARSEVDVPNPVVLASGEDIFPKGEFKMGDDFAGCRQSSRTADKVRRRIIVELSLWA</sequence>
<name>A0A5J5HZ90_9SPHN</name>
<reference evidence="3 4" key="1">
    <citation type="submission" date="2019-09" db="EMBL/GenBank/DDBJ databases">
        <authorList>
            <person name="Feng G."/>
        </authorList>
    </citation>
    <scope>NUCLEOTIDE SEQUENCE [LARGE SCALE GENOMIC DNA]</scope>
    <source>
        <strain evidence="2 3">KACC 19283</strain>
        <strain evidence="1 4">KACC 19284</strain>
    </source>
</reference>
<evidence type="ECO:0000313" key="2">
    <source>
        <dbReference type="EMBL" id="KAA9027869.1"/>
    </source>
</evidence>
<evidence type="ECO:0000313" key="3">
    <source>
        <dbReference type="Proteomes" id="UP000325933"/>
    </source>
</evidence>